<gene>
    <name evidence="1" type="ORF">FHS60_001318</name>
</gene>
<protein>
    <submittedName>
        <fullName evidence="1">Uncharacterized protein</fullName>
    </submittedName>
</protein>
<reference evidence="1 2" key="1">
    <citation type="submission" date="2020-08" db="EMBL/GenBank/DDBJ databases">
        <title>Genomic Encyclopedia of Type Strains, Phase IV (KMG-IV): sequencing the most valuable type-strain genomes for metagenomic binning, comparative biology and taxonomic classification.</title>
        <authorList>
            <person name="Goeker M."/>
        </authorList>
    </citation>
    <scope>NUCLEOTIDE SEQUENCE [LARGE SCALE GENOMIC DNA]</scope>
    <source>
        <strain evidence="1 2">DSM 22548</strain>
    </source>
</reference>
<evidence type="ECO:0000313" key="1">
    <source>
        <dbReference type="EMBL" id="MBB3702849.1"/>
    </source>
</evidence>
<sequence length="44" mass="4716">MRAVIFLIVSAGILIVSADSLIVSADSLIVSRTGRTSRTSLRRI</sequence>
<comment type="caution">
    <text evidence="1">The sequence shown here is derived from an EMBL/GenBank/DDBJ whole genome shotgun (WGS) entry which is preliminary data.</text>
</comment>
<evidence type="ECO:0000313" key="2">
    <source>
        <dbReference type="Proteomes" id="UP000541425"/>
    </source>
</evidence>
<proteinExistence type="predicted"/>
<dbReference type="AlphaFoldDB" id="A0A7W5YE20"/>
<organism evidence="1 2">
    <name type="scientific">Alloprevotella rava</name>
    <dbReference type="NCBI Taxonomy" id="671218"/>
    <lineage>
        <taxon>Bacteria</taxon>
        <taxon>Pseudomonadati</taxon>
        <taxon>Bacteroidota</taxon>
        <taxon>Bacteroidia</taxon>
        <taxon>Bacteroidales</taxon>
        <taxon>Prevotellaceae</taxon>
        <taxon>Alloprevotella</taxon>
    </lineage>
</organism>
<dbReference type="Proteomes" id="UP000541425">
    <property type="component" value="Unassembled WGS sequence"/>
</dbReference>
<dbReference type="EMBL" id="JACICA010000005">
    <property type="protein sequence ID" value="MBB3702849.1"/>
    <property type="molecule type" value="Genomic_DNA"/>
</dbReference>
<accession>A0A7W5YE20</accession>
<name>A0A7W5YE20_9BACT</name>